<feature type="region of interest" description="Disordered" evidence="3">
    <location>
        <begin position="281"/>
        <end position="300"/>
    </location>
</feature>
<dbReference type="AlphaFoldDB" id="A0A8J2S2P8"/>
<feature type="compositionally biased region" description="Low complexity" evidence="3">
    <location>
        <begin position="363"/>
        <end position="372"/>
    </location>
</feature>
<dbReference type="SMART" id="SM00192">
    <property type="entry name" value="LDLa"/>
    <property type="match status" value="1"/>
</dbReference>
<dbReference type="PROSITE" id="PS50068">
    <property type="entry name" value="LDLRA_2"/>
    <property type="match status" value="1"/>
</dbReference>
<dbReference type="InterPro" id="IPR023415">
    <property type="entry name" value="LDLR_class-A_CS"/>
</dbReference>
<dbReference type="Proteomes" id="UP000789390">
    <property type="component" value="Unassembled WGS sequence"/>
</dbReference>
<dbReference type="SUPFAM" id="SSF57424">
    <property type="entry name" value="LDL receptor-like module"/>
    <property type="match status" value="1"/>
</dbReference>
<feature type="compositionally biased region" description="Polar residues" evidence="3">
    <location>
        <begin position="308"/>
        <end position="355"/>
    </location>
</feature>
<dbReference type="Gene3D" id="2.60.120.290">
    <property type="entry name" value="Spermadhesin, CUB domain"/>
    <property type="match status" value="1"/>
</dbReference>
<dbReference type="PANTHER" id="PTHR24652">
    <property type="entry name" value="LOW-DENSITY LIPOPROTEIN RECEPTOR CLASS A DOMAIN-CONTAINING PROTEIN 2"/>
    <property type="match status" value="1"/>
</dbReference>
<dbReference type="CDD" id="cd00112">
    <property type="entry name" value="LDLa"/>
    <property type="match status" value="1"/>
</dbReference>
<gene>
    <name evidence="5" type="ORF">DGAL_LOCUS15329</name>
</gene>
<accession>A0A8J2S2P8</accession>
<keyword evidence="4" id="KW-0472">Membrane</keyword>
<comment type="caution">
    <text evidence="2">Lacks conserved residue(s) required for the propagation of feature annotation.</text>
</comment>
<dbReference type="OrthoDB" id="6514358at2759"/>
<name>A0A8J2S2P8_9CRUS</name>
<protein>
    <recommendedName>
        <fullName evidence="7">CUB domain-containing protein</fullName>
    </recommendedName>
</protein>
<evidence type="ECO:0000256" key="2">
    <source>
        <dbReference type="PROSITE-ProRule" id="PRU00124"/>
    </source>
</evidence>
<evidence type="ECO:0008006" key="7">
    <source>
        <dbReference type="Google" id="ProtNLM"/>
    </source>
</evidence>
<dbReference type="InterPro" id="IPR042333">
    <property type="entry name" value="LRAD2/Mig-13-like"/>
</dbReference>
<comment type="caution">
    <text evidence="5">The sequence shown here is derived from an EMBL/GenBank/DDBJ whole genome shotgun (WGS) entry which is preliminary data.</text>
</comment>
<dbReference type="EMBL" id="CAKKLH010000315">
    <property type="protein sequence ID" value="CAH0111678.1"/>
    <property type="molecule type" value="Genomic_DNA"/>
</dbReference>
<evidence type="ECO:0000256" key="4">
    <source>
        <dbReference type="SAM" id="Phobius"/>
    </source>
</evidence>
<dbReference type="SUPFAM" id="SSF49854">
    <property type="entry name" value="Spermadhesin, CUB domain"/>
    <property type="match status" value="1"/>
</dbReference>
<dbReference type="InterPro" id="IPR002172">
    <property type="entry name" value="LDrepeatLR_classA_rpt"/>
</dbReference>
<proteinExistence type="predicted"/>
<sequence>MSTTLLETFFYYYSWKKKMRRRRPTLLTSWLMKLFIVTFVSLLSYASAEKNKHCKQHFVGKKGHAPCNFKDHVASLCKSHFLQQLYRKIDGAVLRSQNEHNLDCLITFQTETVLQRFMLRFDQLQLDCNDHLFIYDGAHATGVYKADLSCRHTRQSVGTITTRTNFVTLKYVTDGWGTETSGFHLVVTAFKDKTEFVCRDFRCAQKDFCISTDLLCDGVNHCGDNTDETTTSLCADSDQHFKILGLNLPVFGAVAGSIGVVILCAVTAIIVVCCCRRKKPTTSSQSAAGNNGRLVDDGNNQQQKPIALSSANDSNVNKIPTTTATPGPFSSTSHNVNGTSQQPFSYHHSQQFSTLQRHHQQQHDNSSPAQQQQQFQLLVPGNMKMAVSDSDGASNNKDEWFV</sequence>
<dbReference type="PROSITE" id="PS01209">
    <property type="entry name" value="LDLRA_1"/>
    <property type="match status" value="1"/>
</dbReference>
<dbReference type="InterPro" id="IPR035914">
    <property type="entry name" value="Sperma_CUB_dom_sf"/>
</dbReference>
<evidence type="ECO:0000256" key="1">
    <source>
        <dbReference type="ARBA" id="ARBA00023157"/>
    </source>
</evidence>
<feature type="transmembrane region" description="Helical" evidence="4">
    <location>
        <begin position="250"/>
        <end position="275"/>
    </location>
</feature>
<dbReference type="Gene3D" id="4.10.400.10">
    <property type="entry name" value="Low-density Lipoprotein Receptor"/>
    <property type="match status" value="1"/>
</dbReference>
<dbReference type="PANTHER" id="PTHR24652:SF69">
    <property type="entry name" value="CUB DOMAIN-CONTAINING PROTEIN"/>
    <property type="match status" value="1"/>
</dbReference>
<evidence type="ECO:0000256" key="3">
    <source>
        <dbReference type="SAM" id="MobiDB-lite"/>
    </source>
</evidence>
<keyword evidence="1" id="KW-1015">Disulfide bond</keyword>
<organism evidence="5 6">
    <name type="scientific">Daphnia galeata</name>
    <dbReference type="NCBI Taxonomy" id="27404"/>
    <lineage>
        <taxon>Eukaryota</taxon>
        <taxon>Metazoa</taxon>
        <taxon>Ecdysozoa</taxon>
        <taxon>Arthropoda</taxon>
        <taxon>Crustacea</taxon>
        <taxon>Branchiopoda</taxon>
        <taxon>Diplostraca</taxon>
        <taxon>Cladocera</taxon>
        <taxon>Anomopoda</taxon>
        <taxon>Daphniidae</taxon>
        <taxon>Daphnia</taxon>
    </lineage>
</organism>
<reference evidence="5" key="1">
    <citation type="submission" date="2021-11" db="EMBL/GenBank/DDBJ databases">
        <authorList>
            <person name="Schell T."/>
        </authorList>
    </citation>
    <scope>NUCLEOTIDE SEQUENCE</scope>
    <source>
        <strain evidence="5">M5</strain>
    </source>
</reference>
<evidence type="ECO:0000313" key="6">
    <source>
        <dbReference type="Proteomes" id="UP000789390"/>
    </source>
</evidence>
<keyword evidence="4" id="KW-1133">Transmembrane helix</keyword>
<evidence type="ECO:0000313" key="5">
    <source>
        <dbReference type="EMBL" id="CAH0111678.1"/>
    </source>
</evidence>
<keyword evidence="4" id="KW-0812">Transmembrane</keyword>
<feature type="region of interest" description="Disordered" evidence="3">
    <location>
        <begin position="308"/>
        <end position="372"/>
    </location>
</feature>
<dbReference type="InterPro" id="IPR036055">
    <property type="entry name" value="LDL_receptor-like_sf"/>
</dbReference>
<keyword evidence="6" id="KW-1185">Reference proteome</keyword>